<organism evidence="1 2">
    <name type="scientific">Candidatus Syntrophosphaera thermopropionivorans</name>
    <dbReference type="NCBI Taxonomy" id="2593015"/>
    <lineage>
        <taxon>Bacteria</taxon>
        <taxon>Pseudomonadati</taxon>
        <taxon>Candidatus Cloacimonadota</taxon>
        <taxon>Candidatus Cloacimonadia</taxon>
        <taxon>Candidatus Cloacimonadales</taxon>
        <taxon>Candidatus Cloacimonadaceae</taxon>
        <taxon>Candidatus Syntrophosphaera</taxon>
    </lineage>
</organism>
<evidence type="ECO:0000313" key="1">
    <source>
        <dbReference type="EMBL" id="TDF72674.1"/>
    </source>
</evidence>
<protein>
    <submittedName>
        <fullName evidence="1">Phosphonate ABC transporter ATP-binding protein</fullName>
    </submittedName>
</protein>
<sequence>MSQLQINNLYKTYDNKTYALQDISFKLEKSDFIILLGLSGSGKSTLLRCINRLIEPTSGDIIYEGQSVNKMDKTELRLYRRHIGMIFQQFNLVKNLTVLTNVLTGRLGYHSVISKFTPEEIDAAYRCLKRVGLEEYAHKQVRQLSGGQQQRVAIARALMQEPELILADEPVASLDPATADSIMQYLGEINREGVSVICSLHFLTLARRYGNRVVGLKQGIKVFEGHPEDIDKVRFKEIYGEEAEEI</sequence>
<dbReference type="Proteomes" id="UP000294588">
    <property type="component" value="Unassembled WGS sequence"/>
</dbReference>
<proteinExistence type="predicted"/>
<name>A0AC61QI97_9BACT</name>
<dbReference type="EMBL" id="SMOG01000021">
    <property type="protein sequence ID" value="TDF72674.1"/>
    <property type="molecule type" value="Genomic_DNA"/>
</dbReference>
<keyword evidence="1" id="KW-0547">Nucleotide-binding</keyword>
<evidence type="ECO:0000313" key="2">
    <source>
        <dbReference type="Proteomes" id="UP000294588"/>
    </source>
</evidence>
<gene>
    <name evidence="1" type="primary">phnC</name>
    <name evidence="1" type="ORF">E0946_05950</name>
</gene>
<comment type="caution">
    <text evidence="1">The sequence shown here is derived from an EMBL/GenBank/DDBJ whole genome shotgun (WGS) entry which is preliminary data.</text>
</comment>
<accession>A0AC61QI97</accession>
<keyword evidence="1" id="KW-0067">ATP-binding</keyword>
<keyword evidence="2" id="KW-1185">Reference proteome</keyword>
<reference evidence="1" key="1">
    <citation type="submission" date="2019-03" db="EMBL/GenBank/DDBJ databases">
        <title>Candidatus Syntrophosphaera thermopropionivorans: a novel player in syntrophic propionate oxidation during anaerobic digestion.</title>
        <authorList>
            <person name="Dyksma S."/>
        </authorList>
    </citation>
    <scope>NUCLEOTIDE SEQUENCE</scope>
    <source>
        <strain evidence="1">W5</strain>
    </source>
</reference>